<evidence type="ECO:0000259" key="6">
    <source>
        <dbReference type="PROSITE" id="PS51898"/>
    </source>
</evidence>
<dbReference type="Gene3D" id="1.10.443.10">
    <property type="entry name" value="Intergrase catalytic core"/>
    <property type="match status" value="1"/>
</dbReference>
<dbReference type="InterPro" id="IPR002104">
    <property type="entry name" value="Integrase_catalytic"/>
</dbReference>
<comment type="caution">
    <text evidence="8">The sequence shown here is derived from an EMBL/GenBank/DDBJ whole genome shotgun (WGS) entry which is preliminary data.</text>
</comment>
<evidence type="ECO:0000256" key="1">
    <source>
        <dbReference type="ARBA" id="ARBA00008857"/>
    </source>
</evidence>
<dbReference type="GO" id="GO:0006310">
    <property type="term" value="P:DNA recombination"/>
    <property type="evidence" value="ECO:0007669"/>
    <property type="project" value="UniProtKB-KW"/>
</dbReference>
<dbReference type="GO" id="GO:0003677">
    <property type="term" value="F:DNA binding"/>
    <property type="evidence" value="ECO:0007669"/>
    <property type="project" value="UniProtKB-UniRule"/>
</dbReference>
<dbReference type="RefSeq" id="WP_252852414.1">
    <property type="nucleotide sequence ID" value="NZ_JAMXLR010000036.1"/>
</dbReference>
<dbReference type="EMBL" id="JAMXLR010000036">
    <property type="protein sequence ID" value="MCO6044312.1"/>
    <property type="molecule type" value="Genomic_DNA"/>
</dbReference>
<keyword evidence="2" id="KW-0229">DNA integration</keyword>
<protein>
    <submittedName>
        <fullName evidence="8">Site-specific integrase</fullName>
    </submittedName>
</protein>
<dbReference type="InterPro" id="IPR044068">
    <property type="entry name" value="CB"/>
</dbReference>
<proteinExistence type="inferred from homology"/>
<comment type="similarity">
    <text evidence="1">Belongs to the 'phage' integrase family.</text>
</comment>
<organism evidence="8 9">
    <name type="scientific">Aeoliella straminimaris</name>
    <dbReference type="NCBI Taxonomy" id="2954799"/>
    <lineage>
        <taxon>Bacteria</taxon>
        <taxon>Pseudomonadati</taxon>
        <taxon>Planctomycetota</taxon>
        <taxon>Planctomycetia</taxon>
        <taxon>Pirellulales</taxon>
        <taxon>Lacipirellulaceae</taxon>
        <taxon>Aeoliella</taxon>
    </lineage>
</organism>
<dbReference type="InterPro" id="IPR011010">
    <property type="entry name" value="DNA_brk_join_enz"/>
</dbReference>
<feature type="domain" description="Tyr recombinase" evidence="6">
    <location>
        <begin position="168"/>
        <end position="363"/>
    </location>
</feature>
<dbReference type="InterPro" id="IPR004107">
    <property type="entry name" value="Integrase_SAM-like_N"/>
</dbReference>
<keyword evidence="4" id="KW-0233">DNA recombination</keyword>
<evidence type="ECO:0000313" key="9">
    <source>
        <dbReference type="Proteomes" id="UP001155241"/>
    </source>
</evidence>
<dbReference type="Pfam" id="PF02899">
    <property type="entry name" value="Phage_int_SAM_1"/>
    <property type="match status" value="1"/>
</dbReference>
<dbReference type="PANTHER" id="PTHR30349">
    <property type="entry name" value="PHAGE INTEGRASE-RELATED"/>
    <property type="match status" value="1"/>
</dbReference>
<name>A0A9X2F8I3_9BACT</name>
<feature type="domain" description="Core-binding (CB)" evidence="7">
    <location>
        <begin position="60"/>
        <end position="145"/>
    </location>
</feature>
<dbReference type="Proteomes" id="UP001155241">
    <property type="component" value="Unassembled WGS sequence"/>
</dbReference>
<evidence type="ECO:0000256" key="5">
    <source>
        <dbReference type="PROSITE-ProRule" id="PRU01248"/>
    </source>
</evidence>
<dbReference type="SUPFAM" id="SSF56349">
    <property type="entry name" value="DNA breaking-rejoining enzymes"/>
    <property type="match status" value="1"/>
</dbReference>
<gene>
    <name evidence="8" type="ORF">NG895_10380</name>
</gene>
<dbReference type="GO" id="GO:0015074">
    <property type="term" value="P:DNA integration"/>
    <property type="evidence" value="ECO:0007669"/>
    <property type="project" value="UniProtKB-KW"/>
</dbReference>
<dbReference type="Gene3D" id="1.10.150.130">
    <property type="match status" value="1"/>
</dbReference>
<dbReference type="Pfam" id="PF00589">
    <property type="entry name" value="Phage_integrase"/>
    <property type="match status" value="1"/>
</dbReference>
<reference evidence="8" key="1">
    <citation type="submission" date="2022-06" db="EMBL/GenBank/DDBJ databases">
        <title>Aeoliella straminimaris, a novel planctomycete from sediments.</title>
        <authorList>
            <person name="Vitorino I.R."/>
            <person name="Lage O.M."/>
        </authorList>
    </citation>
    <scope>NUCLEOTIDE SEQUENCE</scope>
    <source>
        <strain evidence="8">ICT_H6.2</strain>
    </source>
</reference>
<evidence type="ECO:0000259" key="7">
    <source>
        <dbReference type="PROSITE" id="PS51900"/>
    </source>
</evidence>
<dbReference type="PANTHER" id="PTHR30349:SF64">
    <property type="entry name" value="PROPHAGE INTEGRASE INTD-RELATED"/>
    <property type="match status" value="1"/>
</dbReference>
<dbReference type="CDD" id="cd00397">
    <property type="entry name" value="DNA_BRE_C"/>
    <property type="match status" value="1"/>
</dbReference>
<dbReference type="InterPro" id="IPR010998">
    <property type="entry name" value="Integrase_recombinase_N"/>
</dbReference>
<keyword evidence="3 5" id="KW-0238">DNA-binding</keyword>
<sequence>MSEIKVHVLKRAGRNVWLMRYFDQYTQKHVTKSSGCTKKKDAEKKAGVWEDELRRGVYVPTNRSSWESFIEHYKANKLNTKGEGTATTYLATVNVFEKYAKPQRLADFTTDRVTRFVADCRDAGLSEATIARHLRTLKVLARWANKQGMLGRVPEFDMPTTPKGTSKAKGRPLTVQEFNEMLLKVPEVLEADSKIEGTADDWRFYLKALWCSGLRLSESLALSWTDGPGAIVVDHSGKHPVLRIPGEAQKSGADQVIPIVPEFARLLDTVPPEARSGPVFAVGTSRFKVGPVVKAMGKAANIVVHSKSGKFASAHDLRRSFGRRWSRKVMPAVLKELMRHASIQTTMEYYVGDDAQRTAAELWESDLGVRLGDLGESREPETTENPLFQ</sequence>
<dbReference type="PROSITE" id="PS51900">
    <property type="entry name" value="CB"/>
    <property type="match status" value="1"/>
</dbReference>
<dbReference type="InterPro" id="IPR050090">
    <property type="entry name" value="Tyrosine_recombinase_XerCD"/>
</dbReference>
<evidence type="ECO:0000256" key="3">
    <source>
        <dbReference type="ARBA" id="ARBA00023125"/>
    </source>
</evidence>
<dbReference type="InterPro" id="IPR013762">
    <property type="entry name" value="Integrase-like_cat_sf"/>
</dbReference>
<evidence type="ECO:0000256" key="4">
    <source>
        <dbReference type="ARBA" id="ARBA00023172"/>
    </source>
</evidence>
<keyword evidence="9" id="KW-1185">Reference proteome</keyword>
<evidence type="ECO:0000256" key="2">
    <source>
        <dbReference type="ARBA" id="ARBA00022908"/>
    </source>
</evidence>
<evidence type="ECO:0000313" key="8">
    <source>
        <dbReference type="EMBL" id="MCO6044312.1"/>
    </source>
</evidence>
<accession>A0A9X2F8I3</accession>
<dbReference type="PROSITE" id="PS51898">
    <property type="entry name" value="TYR_RECOMBINASE"/>
    <property type="match status" value="1"/>
</dbReference>
<dbReference type="AlphaFoldDB" id="A0A9X2F8I3"/>